<dbReference type="AlphaFoldDB" id="A0A2J6RSX1"/>
<proteinExistence type="predicted"/>
<accession>A0A2J6RSX1</accession>
<reference evidence="1 2" key="1">
    <citation type="submission" date="2016-04" db="EMBL/GenBank/DDBJ databases">
        <title>A degradative enzymes factory behind the ericoid mycorrhizal symbiosis.</title>
        <authorList>
            <consortium name="DOE Joint Genome Institute"/>
            <person name="Martino E."/>
            <person name="Morin E."/>
            <person name="Grelet G."/>
            <person name="Kuo A."/>
            <person name="Kohler A."/>
            <person name="Daghino S."/>
            <person name="Barry K."/>
            <person name="Choi C."/>
            <person name="Cichocki N."/>
            <person name="Clum A."/>
            <person name="Copeland A."/>
            <person name="Hainaut M."/>
            <person name="Haridas S."/>
            <person name="Labutti K."/>
            <person name="Lindquist E."/>
            <person name="Lipzen A."/>
            <person name="Khouja H.-R."/>
            <person name="Murat C."/>
            <person name="Ohm R."/>
            <person name="Olson A."/>
            <person name="Spatafora J."/>
            <person name="Veneault-Fourrey C."/>
            <person name="Henrissat B."/>
            <person name="Grigoriev I."/>
            <person name="Martin F."/>
            <person name="Perotto S."/>
        </authorList>
    </citation>
    <scope>NUCLEOTIDE SEQUENCE [LARGE SCALE GENOMIC DNA]</scope>
    <source>
        <strain evidence="1 2">F</strain>
    </source>
</reference>
<evidence type="ECO:0000313" key="2">
    <source>
        <dbReference type="Proteomes" id="UP000235786"/>
    </source>
</evidence>
<evidence type="ECO:0000313" key="1">
    <source>
        <dbReference type="EMBL" id="PMD41610.1"/>
    </source>
</evidence>
<sequence>MPSPSDLASFPPPSLAKWKLDYYREVIVADERRFLVSEALEHIYRVPPMTADGERKVVIRDGKCLIDVPEIVWEVWRGYEARETVVKD</sequence>
<protein>
    <submittedName>
        <fullName evidence="1">Uncharacterized protein</fullName>
    </submittedName>
</protein>
<dbReference type="EMBL" id="KZ613944">
    <property type="protein sequence ID" value="PMD41610.1"/>
    <property type="molecule type" value="Genomic_DNA"/>
</dbReference>
<dbReference type="OrthoDB" id="3183782at2759"/>
<dbReference type="Proteomes" id="UP000235786">
    <property type="component" value="Unassembled WGS sequence"/>
</dbReference>
<name>A0A2J6RSX1_HYAVF</name>
<organism evidence="1 2">
    <name type="scientific">Hyaloscypha variabilis (strain UAMH 11265 / GT02V1 / F)</name>
    <name type="common">Meliniomyces variabilis</name>
    <dbReference type="NCBI Taxonomy" id="1149755"/>
    <lineage>
        <taxon>Eukaryota</taxon>
        <taxon>Fungi</taxon>
        <taxon>Dikarya</taxon>
        <taxon>Ascomycota</taxon>
        <taxon>Pezizomycotina</taxon>
        <taxon>Leotiomycetes</taxon>
        <taxon>Helotiales</taxon>
        <taxon>Hyaloscyphaceae</taxon>
        <taxon>Hyaloscypha</taxon>
        <taxon>Hyaloscypha variabilis</taxon>
    </lineage>
</organism>
<gene>
    <name evidence="1" type="ORF">L207DRAFT_511445</name>
</gene>
<keyword evidence="2" id="KW-1185">Reference proteome</keyword>